<evidence type="ECO:0000313" key="4">
    <source>
        <dbReference type="EMBL" id="AWI03004.1"/>
    </source>
</evidence>
<keyword evidence="2 4" id="KW-0012">Acyltransferase</keyword>
<dbReference type="InterPro" id="IPR002123">
    <property type="entry name" value="Plipid/glycerol_acylTrfase"/>
</dbReference>
<organism evidence="4 5">
    <name type="scientific">Clostridium drakei</name>
    <dbReference type="NCBI Taxonomy" id="332101"/>
    <lineage>
        <taxon>Bacteria</taxon>
        <taxon>Bacillati</taxon>
        <taxon>Bacillota</taxon>
        <taxon>Clostridia</taxon>
        <taxon>Eubacteriales</taxon>
        <taxon>Clostridiaceae</taxon>
        <taxon>Clostridium</taxon>
    </lineage>
</organism>
<dbReference type="SMART" id="SM00563">
    <property type="entry name" value="PlsC"/>
    <property type="match status" value="1"/>
</dbReference>
<name>A0A2U8DLB1_9CLOT</name>
<evidence type="ECO:0000256" key="1">
    <source>
        <dbReference type="ARBA" id="ARBA00022679"/>
    </source>
</evidence>
<keyword evidence="5" id="KW-1185">Reference proteome</keyword>
<evidence type="ECO:0000259" key="3">
    <source>
        <dbReference type="SMART" id="SM00563"/>
    </source>
</evidence>
<dbReference type="CDD" id="cd07989">
    <property type="entry name" value="LPLAT_AGPAT-like"/>
    <property type="match status" value="1"/>
</dbReference>
<keyword evidence="1 4" id="KW-0808">Transferase</keyword>
<protein>
    <submittedName>
        <fullName evidence="4">1-acyl-sn-glycerol-3-phosphate acyltransferase</fullName>
    </submittedName>
</protein>
<gene>
    <name evidence="4" type="ORF">B9W14_00270</name>
</gene>
<dbReference type="EMBL" id="CP020953">
    <property type="protein sequence ID" value="AWI03004.1"/>
    <property type="molecule type" value="Genomic_DNA"/>
</dbReference>
<dbReference type="OrthoDB" id="9803035at2"/>
<evidence type="ECO:0000256" key="2">
    <source>
        <dbReference type="ARBA" id="ARBA00023315"/>
    </source>
</evidence>
<dbReference type="Gene3D" id="3.40.1130.10">
    <property type="entry name" value="Glycerol-3-phosphate (1)-acyltransferase"/>
    <property type="match status" value="1"/>
</dbReference>
<dbReference type="KEGG" id="cdrk:B9W14_00270"/>
<accession>A0A2U8DLB1</accession>
<dbReference type="AlphaFoldDB" id="A0A2U8DLB1"/>
<feature type="domain" description="Phospholipid/glycerol acyltransferase" evidence="3">
    <location>
        <begin position="51"/>
        <end position="164"/>
    </location>
</feature>
<dbReference type="RefSeq" id="WP_032076021.1">
    <property type="nucleotide sequence ID" value="NZ_CP020953.1"/>
</dbReference>
<dbReference type="Proteomes" id="UP000244910">
    <property type="component" value="Chromosome"/>
</dbReference>
<dbReference type="SUPFAM" id="SSF69593">
    <property type="entry name" value="Glycerol-3-phosphate (1)-acyltransferase"/>
    <property type="match status" value="1"/>
</dbReference>
<proteinExistence type="predicted"/>
<dbReference type="GO" id="GO:0003841">
    <property type="term" value="F:1-acylglycerol-3-phosphate O-acyltransferase activity"/>
    <property type="evidence" value="ECO:0007669"/>
    <property type="project" value="TreeGrafter"/>
</dbReference>
<sequence length="231" mass="26185">MISPGMAKIISYLPKGLLERLCKKLIYGYVEKYANIQINGMENLKDVKRPILFICNHLSNSDALVINKYLKEEDITFVAGIKLSKNPLTNLGMSMTKTIPIRPNTADKDSISKIVKTLKAGNNVLIFPEGTRSRTFTMIEAKRGVFLVQKLSKASIIPLGIHGTEKLLPIQQDMGSERFNYAKVTLNIGKQIEVPEKMENEDKHTYEERSVSFMMKKIAELLPESYRGVYR</sequence>
<dbReference type="GO" id="GO:0006654">
    <property type="term" value="P:phosphatidic acid biosynthetic process"/>
    <property type="evidence" value="ECO:0007669"/>
    <property type="project" value="TreeGrafter"/>
</dbReference>
<evidence type="ECO:0000313" key="5">
    <source>
        <dbReference type="Proteomes" id="UP000244910"/>
    </source>
</evidence>
<dbReference type="PANTHER" id="PTHR10434">
    <property type="entry name" value="1-ACYL-SN-GLYCEROL-3-PHOSPHATE ACYLTRANSFERASE"/>
    <property type="match status" value="1"/>
</dbReference>
<dbReference type="Pfam" id="PF01553">
    <property type="entry name" value="Acyltransferase"/>
    <property type="match status" value="1"/>
</dbReference>
<dbReference type="PANTHER" id="PTHR10434:SF40">
    <property type="entry name" value="1-ACYL-SN-GLYCEROL-3-PHOSPHATE ACYLTRANSFERASE"/>
    <property type="match status" value="1"/>
</dbReference>
<reference evidence="5" key="1">
    <citation type="submission" date="2017-04" db="EMBL/GenBank/DDBJ databases">
        <authorList>
            <person name="Song Y."/>
            <person name="Cho B.-K."/>
        </authorList>
    </citation>
    <scope>NUCLEOTIDE SEQUENCE [LARGE SCALE GENOMIC DNA]</scope>
    <source>
        <strain evidence="5">SL1</strain>
    </source>
</reference>